<evidence type="ECO:0000259" key="4">
    <source>
        <dbReference type="Pfam" id="PF17853"/>
    </source>
</evidence>
<accession>A0A177HLL2</accession>
<evidence type="ECO:0000259" key="2">
    <source>
        <dbReference type="Pfam" id="PF07905"/>
    </source>
</evidence>
<organism evidence="5 6">
    <name type="scientific">Streptomyces jeddahensis</name>
    <dbReference type="NCBI Taxonomy" id="1716141"/>
    <lineage>
        <taxon>Bacteria</taxon>
        <taxon>Bacillati</taxon>
        <taxon>Actinomycetota</taxon>
        <taxon>Actinomycetes</taxon>
        <taxon>Kitasatosporales</taxon>
        <taxon>Streptomycetaceae</taxon>
        <taxon>Streptomyces</taxon>
    </lineage>
</organism>
<dbReference type="InterPro" id="IPR051448">
    <property type="entry name" value="CdaR-like_regulators"/>
</dbReference>
<dbReference type="EMBL" id="LOHS01000109">
    <property type="protein sequence ID" value="OAH11450.1"/>
    <property type="molecule type" value="Genomic_DNA"/>
</dbReference>
<dbReference type="InterPro" id="IPR042070">
    <property type="entry name" value="PucR_C-HTH_sf"/>
</dbReference>
<proteinExistence type="inferred from homology"/>
<dbReference type="InterPro" id="IPR025736">
    <property type="entry name" value="PucR_C-HTH_dom"/>
</dbReference>
<evidence type="ECO:0000313" key="5">
    <source>
        <dbReference type="EMBL" id="OAH11450.1"/>
    </source>
</evidence>
<dbReference type="Proteomes" id="UP000077381">
    <property type="component" value="Unassembled WGS sequence"/>
</dbReference>
<gene>
    <name evidence="5" type="primary">pucR_4</name>
    <name evidence="5" type="ORF">STSP_52180</name>
</gene>
<keyword evidence="6" id="KW-1185">Reference proteome</keyword>
<dbReference type="STRING" id="1716141.STSP_52180"/>
<feature type="domain" description="PucR C-terminal helix-turn-helix" evidence="3">
    <location>
        <begin position="497"/>
        <end position="554"/>
    </location>
</feature>
<dbReference type="Gene3D" id="1.10.10.2840">
    <property type="entry name" value="PucR C-terminal helix-turn-helix domain"/>
    <property type="match status" value="1"/>
</dbReference>
<feature type="domain" description="Purine catabolism PurC-like" evidence="2">
    <location>
        <begin position="42"/>
        <end position="163"/>
    </location>
</feature>
<reference evidence="5 6" key="1">
    <citation type="submission" date="2015-12" db="EMBL/GenBank/DDBJ databases">
        <title>Genome sequence of Streptomyces sp. G25.</title>
        <authorList>
            <person name="Poehlein A."/>
            <person name="Roettig A."/>
            <person name="Hiessl S."/>
            <person name="Hauschild P."/>
            <person name="Schauer J."/>
            <person name="Madkour M.H."/>
            <person name="Al-Ansari A.M."/>
            <person name="Almakishah N.H."/>
            <person name="Steinbuechel A."/>
            <person name="Daniel R."/>
        </authorList>
    </citation>
    <scope>NUCLEOTIDE SEQUENCE [LARGE SCALE GENOMIC DNA]</scope>
    <source>
        <strain evidence="6">G25(2015)</strain>
    </source>
</reference>
<dbReference type="PANTHER" id="PTHR33744:SF1">
    <property type="entry name" value="DNA-BINDING TRANSCRIPTIONAL ACTIVATOR ADER"/>
    <property type="match status" value="1"/>
</dbReference>
<evidence type="ECO:0000313" key="6">
    <source>
        <dbReference type="Proteomes" id="UP000077381"/>
    </source>
</evidence>
<protein>
    <submittedName>
        <fullName evidence="5">Purine catabolism regulatory protein</fullName>
    </submittedName>
</protein>
<dbReference type="Pfam" id="PF17853">
    <property type="entry name" value="GGDEF_2"/>
    <property type="match status" value="1"/>
</dbReference>
<evidence type="ECO:0000256" key="1">
    <source>
        <dbReference type="ARBA" id="ARBA00006754"/>
    </source>
</evidence>
<comment type="caution">
    <text evidence="5">The sequence shown here is derived from an EMBL/GenBank/DDBJ whole genome shotgun (WGS) entry which is preliminary data.</text>
</comment>
<dbReference type="Pfam" id="PF13556">
    <property type="entry name" value="HTH_30"/>
    <property type="match status" value="1"/>
</dbReference>
<sequence>MSDDPLVRVTGRCKGVSRSLWMKASVTLMKRPSTGRFLTIREVLRLPVLVQGLPRVLAGESRLDRAVRWVHVTELLNPADFLEGGELVLTTGMPHPEDASKLRDYVDQLADVDAAGLVVELGHRYRKVPDELVAACREREVPLVELARGVRFIDVTQTVHALILDAHGALLRRGSDIQDIFTTLTLRGATPEEVVHTTAELTGAPVVLEDLTHRVLMCELLGRPYEPVVSAWSRRSRAAPTLEKVAPSGPEGWLIAPVQDHHGLCGRLILLDSRQSPEPDPEHVLVLERAAVALTMARLAGPAWWERRAHRSVLRDLCERRFRSPADARARAEALGLPAFGHRLFAVLIRHTKPDGEGEHLDERIAKELERTGVRALVGETAPGRIGVLLALAQAGAWQPVAERIGRLAREELGPDAIVAVGPGVTDLSGIARSWKEAEQTAEAITSASPDQWFYVPSDVGLPELLGVLRDDTRLQRYAERQLTSLIEHDDRNGGDLLPALRAYLASAGNKSVAAKRAGMSRQAFYQRLHAIERLLGCDLESGLQRTSLHVAVLVLDSQEEAAPGT</sequence>
<dbReference type="PATRIC" id="fig|1716141.3.peg.5485"/>
<dbReference type="InterPro" id="IPR012914">
    <property type="entry name" value="PucR_dom"/>
</dbReference>
<name>A0A177HLL2_9ACTN</name>
<dbReference type="InterPro" id="IPR041522">
    <property type="entry name" value="CdaR_GGDEF"/>
</dbReference>
<dbReference type="PANTHER" id="PTHR33744">
    <property type="entry name" value="CARBOHYDRATE DIACID REGULATOR"/>
    <property type="match status" value="1"/>
</dbReference>
<comment type="similarity">
    <text evidence="1">Belongs to the CdaR family.</text>
</comment>
<evidence type="ECO:0000259" key="3">
    <source>
        <dbReference type="Pfam" id="PF13556"/>
    </source>
</evidence>
<feature type="domain" description="CdaR GGDEF-like" evidence="4">
    <location>
        <begin position="324"/>
        <end position="443"/>
    </location>
</feature>
<dbReference type="AlphaFoldDB" id="A0A177HLL2"/>
<dbReference type="Pfam" id="PF07905">
    <property type="entry name" value="PucR"/>
    <property type="match status" value="1"/>
</dbReference>